<protein>
    <recommendedName>
        <fullName evidence="2">Myb/SANT-like domain-containing protein</fullName>
    </recommendedName>
</protein>
<evidence type="ECO:0000313" key="4">
    <source>
        <dbReference type="Proteomes" id="UP000007305"/>
    </source>
</evidence>
<evidence type="ECO:0000259" key="2">
    <source>
        <dbReference type="Pfam" id="PF12776"/>
    </source>
</evidence>
<sequence length="178" mass="19893">MDQMKNRWDSLKRMFTQWKTLNERATGLGRDPHTGSISAPDEWWAKQNEAMPGCIMFKTAPLENEDELKVMFGPIVCTNETTLVPGVEDANSSSDDHVEATLGGGENSTPDPCSNATGKHKLQQVIDDGSPEGSDLHLFATHLLIEKKYRDVFASLKTKEGRNAWLRRAFEIDVKKST</sequence>
<accession>A0A804PH74</accession>
<reference evidence="3" key="2">
    <citation type="submission" date="2019-07" db="EMBL/GenBank/DDBJ databases">
        <authorList>
            <person name="Seetharam A."/>
            <person name="Woodhouse M."/>
            <person name="Cannon E."/>
        </authorList>
    </citation>
    <scope>NUCLEOTIDE SEQUENCE [LARGE SCALE GENOMIC DNA]</scope>
    <source>
        <strain evidence="3">cv. B73</strain>
    </source>
</reference>
<organism evidence="3 4">
    <name type="scientific">Zea mays</name>
    <name type="common">Maize</name>
    <dbReference type="NCBI Taxonomy" id="4577"/>
    <lineage>
        <taxon>Eukaryota</taxon>
        <taxon>Viridiplantae</taxon>
        <taxon>Streptophyta</taxon>
        <taxon>Embryophyta</taxon>
        <taxon>Tracheophyta</taxon>
        <taxon>Spermatophyta</taxon>
        <taxon>Magnoliopsida</taxon>
        <taxon>Liliopsida</taxon>
        <taxon>Poales</taxon>
        <taxon>Poaceae</taxon>
        <taxon>PACMAD clade</taxon>
        <taxon>Panicoideae</taxon>
        <taxon>Andropogonodae</taxon>
        <taxon>Andropogoneae</taxon>
        <taxon>Tripsacinae</taxon>
        <taxon>Zea</taxon>
    </lineage>
</organism>
<dbReference type="Gramene" id="Zm00001eb238790_T001">
    <property type="protein sequence ID" value="Zm00001eb238790_P001"/>
    <property type="gene ID" value="Zm00001eb238790"/>
</dbReference>
<evidence type="ECO:0000256" key="1">
    <source>
        <dbReference type="SAM" id="MobiDB-lite"/>
    </source>
</evidence>
<reference evidence="3" key="3">
    <citation type="submission" date="2021-05" db="UniProtKB">
        <authorList>
            <consortium name="EnsemblPlants"/>
        </authorList>
    </citation>
    <scope>IDENTIFICATION</scope>
    <source>
        <strain evidence="3">cv. B73</strain>
    </source>
</reference>
<dbReference type="PANTHER" id="PTHR47851:SF8">
    <property type="entry name" value="NO APICAL MERISTEM-ASSOCIATED C-TERMINAL DOMAIN-CONTAINING PROTEIN"/>
    <property type="match status" value="1"/>
</dbReference>
<reference evidence="4" key="1">
    <citation type="journal article" date="2009" name="Science">
        <title>The B73 maize genome: complexity, diversity, and dynamics.</title>
        <authorList>
            <person name="Schnable P.S."/>
            <person name="Ware D."/>
            <person name="Fulton R.S."/>
            <person name="Stein J.C."/>
            <person name="Wei F."/>
            <person name="Pasternak S."/>
            <person name="Liang C."/>
            <person name="Zhang J."/>
            <person name="Fulton L."/>
            <person name="Graves T.A."/>
            <person name="Minx P."/>
            <person name="Reily A.D."/>
            <person name="Courtney L."/>
            <person name="Kruchowski S.S."/>
            <person name="Tomlinson C."/>
            <person name="Strong C."/>
            <person name="Delehaunty K."/>
            <person name="Fronick C."/>
            <person name="Courtney B."/>
            <person name="Rock S.M."/>
            <person name="Belter E."/>
            <person name="Du F."/>
            <person name="Kim K."/>
            <person name="Abbott R.M."/>
            <person name="Cotton M."/>
            <person name="Levy A."/>
            <person name="Marchetto P."/>
            <person name="Ochoa K."/>
            <person name="Jackson S.M."/>
            <person name="Gillam B."/>
            <person name="Chen W."/>
            <person name="Yan L."/>
            <person name="Higginbotham J."/>
            <person name="Cardenas M."/>
            <person name="Waligorski J."/>
            <person name="Applebaum E."/>
            <person name="Phelps L."/>
            <person name="Falcone J."/>
            <person name="Kanchi K."/>
            <person name="Thane T."/>
            <person name="Scimone A."/>
            <person name="Thane N."/>
            <person name="Henke J."/>
            <person name="Wang T."/>
            <person name="Ruppert J."/>
            <person name="Shah N."/>
            <person name="Rotter K."/>
            <person name="Hodges J."/>
            <person name="Ingenthron E."/>
            <person name="Cordes M."/>
            <person name="Kohlberg S."/>
            <person name="Sgro J."/>
            <person name="Delgado B."/>
            <person name="Mead K."/>
            <person name="Chinwalla A."/>
            <person name="Leonard S."/>
            <person name="Crouse K."/>
            <person name="Collura K."/>
            <person name="Kudrna D."/>
            <person name="Currie J."/>
            <person name="He R."/>
            <person name="Angelova A."/>
            <person name="Rajasekar S."/>
            <person name="Mueller T."/>
            <person name="Lomeli R."/>
            <person name="Scara G."/>
            <person name="Ko A."/>
            <person name="Delaney K."/>
            <person name="Wissotski M."/>
            <person name="Lopez G."/>
            <person name="Campos D."/>
            <person name="Braidotti M."/>
            <person name="Ashley E."/>
            <person name="Golser W."/>
            <person name="Kim H."/>
            <person name="Lee S."/>
            <person name="Lin J."/>
            <person name="Dujmic Z."/>
            <person name="Kim W."/>
            <person name="Talag J."/>
            <person name="Zuccolo A."/>
            <person name="Fan C."/>
            <person name="Sebastian A."/>
            <person name="Kramer M."/>
            <person name="Spiegel L."/>
            <person name="Nascimento L."/>
            <person name="Zutavern T."/>
            <person name="Miller B."/>
            <person name="Ambroise C."/>
            <person name="Muller S."/>
            <person name="Spooner W."/>
            <person name="Narechania A."/>
            <person name="Ren L."/>
            <person name="Wei S."/>
            <person name="Kumari S."/>
            <person name="Faga B."/>
            <person name="Levy M.J."/>
            <person name="McMahan L."/>
            <person name="Van Buren P."/>
            <person name="Vaughn M.W."/>
            <person name="Ying K."/>
            <person name="Yeh C.-T."/>
            <person name="Emrich S.J."/>
            <person name="Jia Y."/>
            <person name="Kalyanaraman A."/>
            <person name="Hsia A.-P."/>
            <person name="Barbazuk W.B."/>
            <person name="Baucom R.S."/>
            <person name="Brutnell T.P."/>
            <person name="Carpita N.C."/>
            <person name="Chaparro C."/>
            <person name="Chia J.-M."/>
            <person name="Deragon J.-M."/>
            <person name="Estill J.C."/>
            <person name="Fu Y."/>
            <person name="Jeddeloh J.A."/>
            <person name="Han Y."/>
            <person name="Lee H."/>
            <person name="Li P."/>
            <person name="Lisch D.R."/>
            <person name="Liu S."/>
            <person name="Liu Z."/>
            <person name="Nagel D.H."/>
            <person name="McCann M.C."/>
            <person name="SanMiguel P."/>
            <person name="Myers A.M."/>
            <person name="Nettleton D."/>
            <person name="Nguyen J."/>
            <person name="Penning B.W."/>
            <person name="Ponnala L."/>
            <person name="Schneider K.L."/>
            <person name="Schwartz D.C."/>
            <person name="Sharma A."/>
            <person name="Soderlund C."/>
            <person name="Springer N.M."/>
            <person name="Sun Q."/>
            <person name="Wang H."/>
            <person name="Waterman M."/>
            <person name="Westerman R."/>
            <person name="Wolfgruber T.K."/>
            <person name="Yang L."/>
            <person name="Yu Y."/>
            <person name="Zhang L."/>
            <person name="Zhou S."/>
            <person name="Zhu Q."/>
            <person name="Bennetzen J.L."/>
            <person name="Dawe R.K."/>
            <person name="Jiang J."/>
            <person name="Jiang N."/>
            <person name="Presting G.G."/>
            <person name="Wessler S.R."/>
            <person name="Aluru S."/>
            <person name="Martienssen R.A."/>
            <person name="Clifton S.W."/>
            <person name="McCombie W.R."/>
            <person name="Wing R.A."/>
            <person name="Wilson R.K."/>
        </authorList>
    </citation>
    <scope>NUCLEOTIDE SEQUENCE [LARGE SCALE GENOMIC DNA]</scope>
    <source>
        <strain evidence="4">cv. B73</strain>
    </source>
</reference>
<dbReference type="AlphaFoldDB" id="A0A804PH74"/>
<dbReference type="Proteomes" id="UP000007305">
    <property type="component" value="Chromosome 5"/>
</dbReference>
<evidence type="ECO:0000313" key="3">
    <source>
        <dbReference type="EnsemblPlants" id="Zm00001eb238790_P001"/>
    </source>
</evidence>
<dbReference type="EnsemblPlants" id="Zm00001eb238790_T001">
    <property type="protein sequence ID" value="Zm00001eb238790_P001"/>
    <property type="gene ID" value="Zm00001eb238790"/>
</dbReference>
<dbReference type="InParanoid" id="A0A804PH74"/>
<proteinExistence type="predicted"/>
<feature type="domain" description="Myb/SANT-like" evidence="2">
    <location>
        <begin position="2"/>
        <end position="46"/>
    </location>
</feature>
<dbReference type="PANTHER" id="PTHR47851">
    <property type="entry name" value="OS06G0588700 PROTEIN-RELATED"/>
    <property type="match status" value="1"/>
</dbReference>
<dbReference type="InterPro" id="IPR024752">
    <property type="entry name" value="Myb/SANT-like_dom"/>
</dbReference>
<feature type="region of interest" description="Disordered" evidence="1">
    <location>
        <begin position="89"/>
        <end position="113"/>
    </location>
</feature>
<name>A0A804PH74_MAIZE</name>
<keyword evidence="4" id="KW-1185">Reference proteome</keyword>
<dbReference type="Pfam" id="PF12776">
    <property type="entry name" value="Myb_DNA-bind_3"/>
    <property type="match status" value="1"/>
</dbReference>